<dbReference type="PROSITE" id="PS50930">
    <property type="entry name" value="HTH_LYTTR"/>
    <property type="match status" value="1"/>
</dbReference>
<dbReference type="SMART" id="SM00448">
    <property type="entry name" value="REC"/>
    <property type="match status" value="1"/>
</dbReference>
<dbReference type="AlphaFoldDB" id="A0A1W1YS88"/>
<evidence type="ECO:0000313" key="4">
    <source>
        <dbReference type="EMBL" id="SMC38983.1"/>
    </source>
</evidence>
<feature type="domain" description="Response regulatory" evidence="2">
    <location>
        <begin position="2"/>
        <end position="114"/>
    </location>
</feature>
<dbReference type="GO" id="GO:0000156">
    <property type="term" value="F:phosphorelay response regulator activity"/>
    <property type="evidence" value="ECO:0007669"/>
    <property type="project" value="InterPro"/>
</dbReference>
<reference evidence="5" key="1">
    <citation type="submission" date="2017-04" db="EMBL/GenBank/DDBJ databases">
        <authorList>
            <person name="Varghese N."/>
            <person name="Submissions S."/>
        </authorList>
    </citation>
    <scope>NUCLEOTIDE SEQUENCE [LARGE SCALE GENOMIC DNA]</scope>
    <source>
        <strain evidence="5">DSM 21164</strain>
    </source>
</reference>
<dbReference type="Gene3D" id="2.40.50.1020">
    <property type="entry name" value="LytTr DNA-binding domain"/>
    <property type="match status" value="1"/>
</dbReference>
<dbReference type="InterPro" id="IPR001789">
    <property type="entry name" value="Sig_transdc_resp-reg_receiver"/>
</dbReference>
<dbReference type="Proteomes" id="UP000192360">
    <property type="component" value="Unassembled WGS sequence"/>
</dbReference>
<dbReference type="STRING" id="504486.SAMN05660703_0819"/>
<feature type="domain" description="HTH LytTR-type" evidence="3">
    <location>
        <begin position="135"/>
        <end position="231"/>
    </location>
</feature>
<dbReference type="OrthoDB" id="2168082at2"/>
<dbReference type="RefSeq" id="WP_084060116.1">
    <property type="nucleotide sequence ID" value="NZ_FWXO01000001.1"/>
</dbReference>
<evidence type="ECO:0000259" key="3">
    <source>
        <dbReference type="PROSITE" id="PS50930"/>
    </source>
</evidence>
<evidence type="ECO:0000313" key="5">
    <source>
        <dbReference type="Proteomes" id="UP000192360"/>
    </source>
</evidence>
<sequence length="231" mass="26643">MKCVIIEDELPAQRVLHNYISKLVDCTIVGSYQSALEANTILQTKQIDVLFLDINLSDISGIQYVKTLSNPPKIIITTAYHEHAVESFELDTICDYLVKPFSFERFLKAVNKIKREEYKAKNSSVINEQEELVFLNIDKTLHRIAVNDIQYIESDKNYVTLKTAKGTFTYIDSLKNWLVKLPEAHFIQVHKSYIINCNYVNKITGNVLVINNQKIPIGRLYKANFLKKLKL</sequence>
<dbReference type="SUPFAM" id="SSF52172">
    <property type="entry name" value="CheY-like"/>
    <property type="match status" value="1"/>
</dbReference>
<keyword evidence="5" id="KW-1185">Reference proteome</keyword>
<dbReference type="PANTHER" id="PTHR37299">
    <property type="entry name" value="TRANSCRIPTIONAL REGULATOR-RELATED"/>
    <property type="match status" value="1"/>
</dbReference>
<proteinExistence type="predicted"/>
<dbReference type="SMART" id="SM00850">
    <property type="entry name" value="LytTR"/>
    <property type="match status" value="1"/>
</dbReference>
<dbReference type="PANTHER" id="PTHR37299:SF1">
    <property type="entry name" value="STAGE 0 SPORULATION PROTEIN A HOMOLOG"/>
    <property type="match status" value="1"/>
</dbReference>
<accession>A0A1W1YS88</accession>
<dbReference type="InterPro" id="IPR007492">
    <property type="entry name" value="LytTR_DNA-bd_dom"/>
</dbReference>
<dbReference type="InterPro" id="IPR011006">
    <property type="entry name" value="CheY-like_superfamily"/>
</dbReference>
<protein>
    <submittedName>
        <fullName evidence="4">Two component transcriptional regulator, LytTR family</fullName>
    </submittedName>
</protein>
<dbReference type="Pfam" id="PF04397">
    <property type="entry name" value="LytTR"/>
    <property type="match status" value="1"/>
</dbReference>
<dbReference type="GO" id="GO:0003677">
    <property type="term" value="F:DNA binding"/>
    <property type="evidence" value="ECO:0007669"/>
    <property type="project" value="InterPro"/>
</dbReference>
<feature type="modified residue" description="4-aspartylphosphate" evidence="1">
    <location>
        <position position="53"/>
    </location>
</feature>
<dbReference type="InterPro" id="IPR046947">
    <property type="entry name" value="LytR-like"/>
</dbReference>
<evidence type="ECO:0000259" key="2">
    <source>
        <dbReference type="PROSITE" id="PS50110"/>
    </source>
</evidence>
<organism evidence="4 5">
    <name type="scientific">Cellulophaga tyrosinoxydans</name>
    <dbReference type="NCBI Taxonomy" id="504486"/>
    <lineage>
        <taxon>Bacteria</taxon>
        <taxon>Pseudomonadati</taxon>
        <taxon>Bacteroidota</taxon>
        <taxon>Flavobacteriia</taxon>
        <taxon>Flavobacteriales</taxon>
        <taxon>Flavobacteriaceae</taxon>
        <taxon>Cellulophaga</taxon>
    </lineage>
</organism>
<dbReference type="Pfam" id="PF00072">
    <property type="entry name" value="Response_reg"/>
    <property type="match status" value="1"/>
</dbReference>
<gene>
    <name evidence="4" type="ORF">SAMN05660703_0819</name>
</gene>
<dbReference type="Gene3D" id="3.40.50.2300">
    <property type="match status" value="1"/>
</dbReference>
<name>A0A1W1YS88_9FLAO</name>
<keyword evidence="1" id="KW-0597">Phosphoprotein</keyword>
<evidence type="ECO:0000256" key="1">
    <source>
        <dbReference type="PROSITE-ProRule" id="PRU00169"/>
    </source>
</evidence>
<dbReference type="EMBL" id="FWXO01000001">
    <property type="protein sequence ID" value="SMC38983.1"/>
    <property type="molecule type" value="Genomic_DNA"/>
</dbReference>
<dbReference type="PROSITE" id="PS50110">
    <property type="entry name" value="RESPONSE_REGULATORY"/>
    <property type="match status" value="1"/>
</dbReference>